<dbReference type="SFLD" id="SFLDG01018">
    <property type="entry name" value="Squalene/Phytoene_Synthase_Lik"/>
    <property type="match status" value="1"/>
</dbReference>
<evidence type="ECO:0000313" key="5">
    <source>
        <dbReference type="Proteomes" id="UP000484885"/>
    </source>
</evidence>
<sequence length="326" mass="35574">MSLFVEGPLDAGRAPSAEETLRRHGRSFHLAGRVLPRATRARAAGLYAFCRHVDDLADAEQDRDRAERELSRLRDDLIRRSARCPHSARLLQLATETDLPVEPALLLIDTVSEELQGRRVASRAQLIDYAYGVAGTVGLMMCKILDASDPKASAHAVDLGIAMQLTNIARDVGEDAAMGRIYLPASWLGAMTPAEILAPDAVGQQALRRATARCLALADGYYASGLAGLKFLPARCRYSIAVAARVYRAIGDRVAAADYRSWDRRAVVPVPARLRIAAGGLARELLGSQRPSGSIHPTLWPVRDTRPDKPVRPEPQRCQPPRTSTY</sequence>
<dbReference type="InterPro" id="IPR033904">
    <property type="entry name" value="Trans_IPPS_HH"/>
</dbReference>
<keyword evidence="5" id="KW-1185">Reference proteome</keyword>
<dbReference type="AlphaFoldDB" id="A0A845UWD9"/>
<dbReference type="GO" id="GO:0004311">
    <property type="term" value="F:geranylgeranyl diphosphate synthase activity"/>
    <property type="evidence" value="ECO:0007669"/>
    <property type="project" value="InterPro"/>
</dbReference>
<dbReference type="EMBL" id="JAAGSC010000041">
    <property type="protein sequence ID" value="NDY96163.1"/>
    <property type="molecule type" value="Genomic_DNA"/>
</dbReference>
<protein>
    <submittedName>
        <fullName evidence="4">Phytoene/squalene synthase family protein</fullName>
    </submittedName>
</protein>
<feature type="coiled-coil region" evidence="2">
    <location>
        <begin position="56"/>
        <end position="83"/>
    </location>
</feature>
<evidence type="ECO:0000256" key="3">
    <source>
        <dbReference type="SAM" id="MobiDB-lite"/>
    </source>
</evidence>
<evidence type="ECO:0000313" key="4">
    <source>
        <dbReference type="EMBL" id="NDY96163.1"/>
    </source>
</evidence>
<reference evidence="4 5" key="1">
    <citation type="submission" date="2020-02" db="EMBL/GenBank/DDBJ databases">
        <authorList>
            <person name="Zhang X.-Y."/>
        </authorList>
    </citation>
    <scope>NUCLEOTIDE SEQUENCE [LARGE SCALE GENOMIC DNA]</scope>
    <source>
        <strain evidence="4 5">C33</strain>
    </source>
</reference>
<dbReference type="InterPro" id="IPR044843">
    <property type="entry name" value="Trans_IPPS_bact-type"/>
</dbReference>
<evidence type="ECO:0000256" key="2">
    <source>
        <dbReference type="SAM" id="Coils"/>
    </source>
</evidence>
<dbReference type="PROSITE" id="PS01044">
    <property type="entry name" value="SQUALEN_PHYTOEN_SYN_1"/>
    <property type="match status" value="1"/>
</dbReference>
<dbReference type="GO" id="GO:0016117">
    <property type="term" value="P:carotenoid biosynthetic process"/>
    <property type="evidence" value="ECO:0007669"/>
    <property type="project" value="UniProtKB-ARBA"/>
</dbReference>
<feature type="region of interest" description="Disordered" evidence="3">
    <location>
        <begin position="288"/>
        <end position="326"/>
    </location>
</feature>
<dbReference type="RefSeq" id="WP_164211534.1">
    <property type="nucleotide sequence ID" value="NZ_JAAGSC010000041.1"/>
</dbReference>
<dbReference type="PROSITE" id="PS01045">
    <property type="entry name" value="SQUALEN_PHYTOEN_SYN_2"/>
    <property type="match status" value="1"/>
</dbReference>
<keyword evidence="2" id="KW-0175">Coiled coil</keyword>
<proteinExistence type="predicted"/>
<accession>A0A845UWD9</accession>
<dbReference type="SUPFAM" id="SSF48576">
    <property type="entry name" value="Terpenoid synthases"/>
    <property type="match status" value="1"/>
</dbReference>
<name>A0A845UWD9_9GAMM</name>
<dbReference type="SFLD" id="SFLDG01212">
    <property type="entry name" value="Phytoene_synthase_like"/>
    <property type="match status" value="1"/>
</dbReference>
<dbReference type="Pfam" id="PF00494">
    <property type="entry name" value="SQS_PSY"/>
    <property type="match status" value="1"/>
</dbReference>
<dbReference type="SFLD" id="SFLDS00005">
    <property type="entry name" value="Isoprenoid_Synthase_Type_I"/>
    <property type="match status" value="1"/>
</dbReference>
<dbReference type="InterPro" id="IPR019845">
    <property type="entry name" value="Squalene/phytoene_synthase_CS"/>
</dbReference>
<feature type="compositionally biased region" description="Basic and acidic residues" evidence="3">
    <location>
        <begin position="303"/>
        <end position="315"/>
    </location>
</feature>
<dbReference type="PANTHER" id="PTHR31480">
    <property type="entry name" value="BIFUNCTIONAL LYCOPENE CYCLASE/PHYTOENE SYNTHASE"/>
    <property type="match status" value="1"/>
</dbReference>
<dbReference type="Gene3D" id="1.10.600.10">
    <property type="entry name" value="Farnesyl Diphosphate Synthase"/>
    <property type="match status" value="1"/>
</dbReference>
<dbReference type="InterPro" id="IPR002060">
    <property type="entry name" value="Squ/phyt_synthse"/>
</dbReference>
<dbReference type="Proteomes" id="UP000484885">
    <property type="component" value="Unassembled WGS sequence"/>
</dbReference>
<evidence type="ECO:0000256" key="1">
    <source>
        <dbReference type="ARBA" id="ARBA00022679"/>
    </source>
</evidence>
<gene>
    <name evidence="4" type="ORF">G3I74_10510</name>
</gene>
<organism evidence="4 5">
    <name type="scientific">Wenzhouxiangella limi</name>
    <dbReference type="NCBI Taxonomy" id="2707351"/>
    <lineage>
        <taxon>Bacteria</taxon>
        <taxon>Pseudomonadati</taxon>
        <taxon>Pseudomonadota</taxon>
        <taxon>Gammaproteobacteria</taxon>
        <taxon>Chromatiales</taxon>
        <taxon>Wenzhouxiangellaceae</taxon>
        <taxon>Wenzhouxiangella</taxon>
    </lineage>
</organism>
<dbReference type="GO" id="GO:0051996">
    <property type="term" value="F:squalene synthase [NAD(P)H] activity"/>
    <property type="evidence" value="ECO:0007669"/>
    <property type="project" value="InterPro"/>
</dbReference>
<dbReference type="InterPro" id="IPR008949">
    <property type="entry name" value="Isoprenoid_synthase_dom_sf"/>
</dbReference>
<dbReference type="CDD" id="cd00683">
    <property type="entry name" value="Trans_IPPS_HH"/>
    <property type="match status" value="1"/>
</dbReference>
<keyword evidence="1" id="KW-0808">Transferase</keyword>
<comment type="caution">
    <text evidence="4">The sequence shown here is derived from an EMBL/GenBank/DDBJ whole genome shotgun (WGS) entry which is preliminary data.</text>
</comment>